<evidence type="ECO:0000256" key="8">
    <source>
        <dbReference type="ARBA" id="ARBA00023136"/>
    </source>
</evidence>
<dbReference type="EC" id="1.3.1.74" evidence="12"/>
<evidence type="ECO:0000256" key="10">
    <source>
        <dbReference type="SAM" id="Phobius"/>
    </source>
</evidence>
<feature type="transmembrane region" description="Helical" evidence="10">
    <location>
        <begin position="316"/>
        <end position="338"/>
    </location>
</feature>
<organism evidence="12 13">
    <name type="scientific">Elusimicrobium minutum (strain Pei191)</name>
    <dbReference type="NCBI Taxonomy" id="445932"/>
    <lineage>
        <taxon>Bacteria</taxon>
        <taxon>Pseudomonadati</taxon>
        <taxon>Elusimicrobiota</taxon>
        <taxon>Elusimicrobia</taxon>
        <taxon>Elusimicrobiales</taxon>
        <taxon>Elusimicrobiaceae</taxon>
        <taxon>Elusimicrobium</taxon>
    </lineage>
</organism>
<dbReference type="InterPro" id="IPR050814">
    <property type="entry name" value="Myo-inositol_Transporter"/>
</dbReference>
<keyword evidence="13" id="KW-1185">Reference proteome</keyword>
<dbReference type="NCBIfam" id="TIGR00879">
    <property type="entry name" value="SP"/>
    <property type="match status" value="1"/>
</dbReference>
<comment type="similarity">
    <text evidence="2 9">Belongs to the major facilitator superfamily. Sugar transporter (TC 2.A.1.1) family.</text>
</comment>
<evidence type="ECO:0000256" key="9">
    <source>
        <dbReference type="RuleBase" id="RU003346"/>
    </source>
</evidence>
<evidence type="ECO:0000313" key="13">
    <source>
        <dbReference type="Proteomes" id="UP000001029"/>
    </source>
</evidence>
<proteinExistence type="inferred from homology"/>
<dbReference type="GO" id="GO:0022857">
    <property type="term" value="F:transmembrane transporter activity"/>
    <property type="evidence" value="ECO:0007669"/>
    <property type="project" value="InterPro"/>
</dbReference>
<feature type="transmembrane region" description="Helical" evidence="10">
    <location>
        <begin position="43"/>
        <end position="66"/>
    </location>
</feature>
<evidence type="ECO:0000313" key="12">
    <source>
        <dbReference type="EMBL" id="ACC97925.1"/>
    </source>
</evidence>
<dbReference type="Pfam" id="PF00083">
    <property type="entry name" value="Sugar_tr"/>
    <property type="match status" value="1"/>
</dbReference>
<evidence type="ECO:0000256" key="4">
    <source>
        <dbReference type="ARBA" id="ARBA00022475"/>
    </source>
</evidence>
<keyword evidence="7 10" id="KW-1133">Transmembrane helix</keyword>
<feature type="domain" description="Major facilitator superfamily (MFS) profile" evidence="11">
    <location>
        <begin position="8"/>
        <end position="434"/>
    </location>
</feature>
<sequence>MNRKVLKVSLIAALGGLLFGFDTAVISGTTEALTKVFSLTPSSLGFTVAIALIGTILGAVFVGYPANSYGRKNTLKMIALLYFFSSLGTAMAWNWGVFLTFRFLGGIAVGASSVVAPMYIAEIVPASFRGRMVALAQFNVVFGILLAFFSNLIISNVITGPAQWRCMLGILAVPSIIFFGLLYLIPFSPRWLASKGRVEEAGSIIKYLAGPEDNAEKALKEIVDSIKSDSQSKNEKLFSTKYTKVILLAVAIAAFNQLSGINAVLYYAPYIFKMAGAGTNAALIQSVVVGFTNLIFTMAALLVIDKLGRRKLMLTGSLGYIVSLGALTVIFAAQGSVFSPLGGALVLASLVVFIASHAFGQGAVIWVFISEIFPTKVRAQGSALGSFTHWIMAAVISWTFPIFANISGAVIFGVYTFFMVLQLLWVIFIMPETKGIPLEKMTKELGIE</sequence>
<dbReference type="PRINTS" id="PR00171">
    <property type="entry name" value="SUGRTRNSPORT"/>
</dbReference>
<feature type="transmembrane region" description="Helical" evidence="10">
    <location>
        <begin position="281"/>
        <end position="304"/>
    </location>
</feature>
<feature type="transmembrane region" description="Helical" evidence="10">
    <location>
        <begin position="166"/>
        <end position="185"/>
    </location>
</feature>
<keyword evidence="12" id="KW-0560">Oxidoreductase</keyword>
<feature type="transmembrane region" description="Helical" evidence="10">
    <location>
        <begin position="245"/>
        <end position="269"/>
    </location>
</feature>
<dbReference type="AlphaFoldDB" id="B2KBA3"/>
<feature type="transmembrane region" description="Helical" evidence="10">
    <location>
        <begin position="78"/>
        <end position="95"/>
    </location>
</feature>
<accession>B2KBA3</accession>
<keyword evidence="5 12" id="KW-0762">Sugar transport</keyword>
<dbReference type="PANTHER" id="PTHR48020">
    <property type="entry name" value="PROTON MYO-INOSITOL COTRANSPORTER"/>
    <property type="match status" value="1"/>
</dbReference>
<feature type="transmembrane region" description="Helical" evidence="10">
    <location>
        <begin position="101"/>
        <end position="121"/>
    </location>
</feature>
<dbReference type="InterPro" id="IPR005828">
    <property type="entry name" value="MFS_sugar_transport-like"/>
</dbReference>
<keyword evidence="3 9" id="KW-0813">Transport</keyword>
<dbReference type="PROSITE" id="PS00217">
    <property type="entry name" value="SUGAR_TRANSPORT_2"/>
    <property type="match status" value="1"/>
</dbReference>
<dbReference type="HOGENOM" id="CLU_001265_30_5_0"/>
<comment type="subcellular location">
    <subcellularLocation>
        <location evidence="1">Cell membrane</location>
        <topology evidence="1">Multi-pass membrane protein</topology>
    </subcellularLocation>
</comment>
<feature type="transmembrane region" description="Helical" evidence="10">
    <location>
        <begin position="344"/>
        <end position="369"/>
    </location>
</feature>
<keyword evidence="8 10" id="KW-0472">Membrane</keyword>
<dbReference type="KEGG" id="emi:Emin_0368"/>
<feature type="transmembrane region" description="Helical" evidence="10">
    <location>
        <begin position="381"/>
        <end position="400"/>
    </location>
</feature>
<dbReference type="PROSITE" id="PS50850">
    <property type="entry name" value="MFS"/>
    <property type="match status" value="1"/>
</dbReference>
<dbReference type="PROSITE" id="PS00216">
    <property type="entry name" value="SUGAR_TRANSPORT_1"/>
    <property type="match status" value="1"/>
</dbReference>
<evidence type="ECO:0000256" key="2">
    <source>
        <dbReference type="ARBA" id="ARBA00010992"/>
    </source>
</evidence>
<dbReference type="SUPFAM" id="SSF103473">
    <property type="entry name" value="MFS general substrate transporter"/>
    <property type="match status" value="1"/>
</dbReference>
<evidence type="ECO:0000259" key="11">
    <source>
        <dbReference type="PROSITE" id="PS50850"/>
    </source>
</evidence>
<feature type="transmembrane region" description="Helical" evidence="10">
    <location>
        <begin position="406"/>
        <end position="430"/>
    </location>
</feature>
<keyword evidence="6 10" id="KW-0812">Transmembrane</keyword>
<dbReference type="STRING" id="445932.Emin_0368"/>
<evidence type="ECO:0000256" key="1">
    <source>
        <dbReference type="ARBA" id="ARBA00004651"/>
    </source>
</evidence>
<dbReference type="RefSeq" id="WP_012414540.1">
    <property type="nucleotide sequence ID" value="NC_010644.1"/>
</dbReference>
<dbReference type="InterPro" id="IPR036259">
    <property type="entry name" value="MFS_trans_sf"/>
</dbReference>
<dbReference type="OrthoDB" id="9783823at2"/>
<dbReference type="GO" id="GO:0032440">
    <property type="term" value="F:2-alkenal reductase [NAD(P)H] activity"/>
    <property type="evidence" value="ECO:0007669"/>
    <property type="project" value="UniProtKB-EC"/>
</dbReference>
<dbReference type="PANTHER" id="PTHR48020:SF12">
    <property type="entry name" value="PROTON MYO-INOSITOL COTRANSPORTER"/>
    <property type="match status" value="1"/>
</dbReference>
<protein>
    <submittedName>
        <fullName evidence="12">Sugar transport family</fullName>
        <ecNumber evidence="12">1.3.1.74</ecNumber>
    </submittedName>
</protein>
<evidence type="ECO:0000256" key="3">
    <source>
        <dbReference type="ARBA" id="ARBA00022448"/>
    </source>
</evidence>
<reference evidence="12 13" key="1">
    <citation type="journal article" date="2009" name="Appl. Environ. Microbiol.">
        <title>Genomic analysis of 'Elusimicrobium minutum,' the first cultivated representative of the phylum 'Elusimicrobia' (formerly termite group 1).</title>
        <authorList>
            <person name="Herlemann D.P.R."/>
            <person name="Geissinger O."/>
            <person name="Ikeda-Ohtsubo W."/>
            <person name="Kunin V."/>
            <person name="Sun H."/>
            <person name="Lapidus A."/>
            <person name="Hugenholtz P."/>
            <person name="Brune A."/>
        </authorList>
    </citation>
    <scope>NUCLEOTIDE SEQUENCE [LARGE SCALE GENOMIC DNA]</scope>
    <source>
        <strain evidence="12 13">Pei191</strain>
    </source>
</reference>
<dbReference type="InterPro" id="IPR003663">
    <property type="entry name" value="Sugar/inositol_transpt"/>
</dbReference>
<evidence type="ECO:0000256" key="7">
    <source>
        <dbReference type="ARBA" id="ARBA00022989"/>
    </source>
</evidence>
<dbReference type="Gene3D" id="1.20.1250.20">
    <property type="entry name" value="MFS general substrate transporter like domains"/>
    <property type="match status" value="1"/>
</dbReference>
<dbReference type="EMBL" id="CP001055">
    <property type="protein sequence ID" value="ACC97925.1"/>
    <property type="molecule type" value="Genomic_DNA"/>
</dbReference>
<dbReference type="InterPro" id="IPR020846">
    <property type="entry name" value="MFS_dom"/>
</dbReference>
<keyword evidence="4" id="KW-1003">Cell membrane</keyword>
<dbReference type="Proteomes" id="UP000001029">
    <property type="component" value="Chromosome"/>
</dbReference>
<evidence type="ECO:0000256" key="6">
    <source>
        <dbReference type="ARBA" id="ARBA00022692"/>
    </source>
</evidence>
<evidence type="ECO:0000256" key="5">
    <source>
        <dbReference type="ARBA" id="ARBA00022597"/>
    </source>
</evidence>
<name>B2KBA3_ELUMP</name>
<dbReference type="FunFam" id="1.20.1250.20:FF:000122">
    <property type="entry name" value="D-xylose transporter XylE"/>
    <property type="match status" value="1"/>
</dbReference>
<feature type="transmembrane region" description="Helical" evidence="10">
    <location>
        <begin position="133"/>
        <end position="154"/>
    </location>
</feature>
<gene>
    <name evidence="12" type="ordered locus">Emin_0368</name>
</gene>
<dbReference type="GO" id="GO:0005886">
    <property type="term" value="C:plasma membrane"/>
    <property type="evidence" value="ECO:0007669"/>
    <property type="project" value="UniProtKB-SubCell"/>
</dbReference>
<dbReference type="InterPro" id="IPR005829">
    <property type="entry name" value="Sugar_transporter_CS"/>
</dbReference>